<dbReference type="Proteomes" id="UP000789920">
    <property type="component" value="Unassembled WGS sequence"/>
</dbReference>
<reference evidence="1" key="1">
    <citation type="submission" date="2021-06" db="EMBL/GenBank/DDBJ databases">
        <authorList>
            <person name="Kallberg Y."/>
            <person name="Tangrot J."/>
            <person name="Rosling A."/>
        </authorList>
    </citation>
    <scope>NUCLEOTIDE SEQUENCE</scope>
    <source>
        <strain evidence="1">MA461A</strain>
    </source>
</reference>
<accession>A0ACA9RVE4</accession>
<proteinExistence type="predicted"/>
<dbReference type="EMBL" id="CAJVQC010072688">
    <property type="protein sequence ID" value="CAG8811677.1"/>
    <property type="molecule type" value="Genomic_DNA"/>
</dbReference>
<organism evidence="1 2">
    <name type="scientific">Racocetra persica</name>
    <dbReference type="NCBI Taxonomy" id="160502"/>
    <lineage>
        <taxon>Eukaryota</taxon>
        <taxon>Fungi</taxon>
        <taxon>Fungi incertae sedis</taxon>
        <taxon>Mucoromycota</taxon>
        <taxon>Glomeromycotina</taxon>
        <taxon>Glomeromycetes</taxon>
        <taxon>Diversisporales</taxon>
        <taxon>Gigasporaceae</taxon>
        <taxon>Racocetra</taxon>
    </lineage>
</organism>
<sequence>KALYPTLFVNRLWYLCSAPILWRKAEFTSDLKKSYMRWSKFKKTMCGNRKPHALYLLRLHISSCKVSSNELYGIARSCPNLRHLKIKWCCGISDRVV</sequence>
<evidence type="ECO:0000313" key="2">
    <source>
        <dbReference type="Proteomes" id="UP000789920"/>
    </source>
</evidence>
<feature type="non-terminal residue" evidence="1">
    <location>
        <position position="1"/>
    </location>
</feature>
<gene>
    <name evidence="1" type="ORF">RPERSI_LOCUS23367</name>
</gene>
<feature type="non-terminal residue" evidence="1">
    <location>
        <position position="97"/>
    </location>
</feature>
<name>A0ACA9RVE4_9GLOM</name>
<keyword evidence="2" id="KW-1185">Reference proteome</keyword>
<evidence type="ECO:0000313" key="1">
    <source>
        <dbReference type="EMBL" id="CAG8811677.1"/>
    </source>
</evidence>
<comment type="caution">
    <text evidence="1">The sequence shown here is derived from an EMBL/GenBank/DDBJ whole genome shotgun (WGS) entry which is preliminary data.</text>
</comment>
<protein>
    <submittedName>
        <fullName evidence="1">35049_t:CDS:1</fullName>
    </submittedName>
</protein>